<dbReference type="PANTHER" id="PTHR30204">
    <property type="entry name" value="REDOX-CYCLING DRUG-SENSING TRANSCRIPTIONAL ACTIVATOR SOXR"/>
    <property type="match status" value="1"/>
</dbReference>
<dbReference type="SMART" id="SM00422">
    <property type="entry name" value="HTH_MERR"/>
    <property type="match status" value="1"/>
</dbReference>
<dbReference type="PRINTS" id="PR00040">
    <property type="entry name" value="HTHMERR"/>
</dbReference>
<dbReference type="GO" id="GO:0003700">
    <property type="term" value="F:DNA-binding transcription factor activity"/>
    <property type="evidence" value="ECO:0007669"/>
    <property type="project" value="InterPro"/>
</dbReference>
<sequence>MRIAELEYRTGINRHTLRYYEKIGLLKEVDRTSNNYRDYPEKAVERMNMVRWFKDLGFSIREISAVLDALRSDSIDCEQGALLMAEKKAAVDHKITELTRVSVMLGKEQRRLAASAEAARQTGQCEA</sequence>
<evidence type="ECO:0000313" key="4">
    <source>
        <dbReference type="Proteomes" id="UP000297475"/>
    </source>
</evidence>
<dbReference type="InterPro" id="IPR009061">
    <property type="entry name" value="DNA-bd_dom_put_sf"/>
</dbReference>
<keyword evidence="4" id="KW-1185">Reference proteome</keyword>
<feature type="domain" description="HTH merR-type" evidence="2">
    <location>
        <begin position="1"/>
        <end position="69"/>
    </location>
</feature>
<dbReference type="EMBL" id="SRMF01000004">
    <property type="protein sequence ID" value="TGG92844.1"/>
    <property type="molecule type" value="Genomic_DNA"/>
</dbReference>
<reference evidence="3 4" key="1">
    <citation type="submission" date="2019-04" db="EMBL/GenBank/DDBJ databases">
        <title>Natronospirillum operosus gen. nov., sp. nov., a haloalkaliphilic satellite isolated from decaying biomass of laboratory culture of cyanobacterium Geitlerinema sp. and proposal of Natronospirillaceae fam. nov. and Saccharospirillaceae fam. nov.</title>
        <authorList>
            <person name="Kevbrin V."/>
            <person name="Boltyanskaya Y."/>
            <person name="Koziaeva V."/>
            <person name="Grouzdev D.S."/>
            <person name="Park M."/>
            <person name="Cho J."/>
        </authorList>
    </citation>
    <scope>NUCLEOTIDE SEQUENCE [LARGE SCALE GENOMIC DNA]</scope>
    <source>
        <strain evidence="3 4">G-116</strain>
    </source>
</reference>
<comment type="caution">
    <text evidence="3">The sequence shown here is derived from an EMBL/GenBank/DDBJ whole genome shotgun (WGS) entry which is preliminary data.</text>
</comment>
<accession>A0A4Z0WD31</accession>
<dbReference type="InterPro" id="IPR000551">
    <property type="entry name" value="MerR-type_HTH_dom"/>
</dbReference>
<dbReference type="AlphaFoldDB" id="A0A4Z0WD31"/>
<gene>
    <name evidence="3" type="ORF">E4656_12005</name>
</gene>
<dbReference type="OrthoDB" id="9773308at2"/>
<keyword evidence="1" id="KW-0238">DNA-binding</keyword>
<evidence type="ECO:0000313" key="3">
    <source>
        <dbReference type="EMBL" id="TGG92844.1"/>
    </source>
</evidence>
<dbReference type="PANTHER" id="PTHR30204:SF93">
    <property type="entry name" value="HTH MERR-TYPE DOMAIN-CONTAINING PROTEIN"/>
    <property type="match status" value="1"/>
</dbReference>
<evidence type="ECO:0000259" key="2">
    <source>
        <dbReference type="PROSITE" id="PS50937"/>
    </source>
</evidence>
<dbReference type="Gene3D" id="1.10.1660.10">
    <property type="match status" value="1"/>
</dbReference>
<dbReference type="Pfam" id="PF13411">
    <property type="entry name" value="MerR_1"/>
    <property type="match status" value="1"/>
</dbReference>
<dbReference type="InterPro" id="IPR047057">
    <property type="entry name" value="MerR_fam"/>
</dbReference>
<protein>
    <submittedName>
        <fullName evidence="3">MerR family transcriptional regulator</fullName>
    </submittedName>
</protein>
<dbReference type="GO" id="GO:0003677">
    <property type="term" value="F:DNA binding"/>
    <property type="evidence" value="ECO:0007669"/>
    <property type="project" value="UniProtKB-KW"/>
</dbReference>
<dbReference type="PROSITE" id="PS50937">
    <property type="entry name" value="HTH_MERR_2"/>
    <property type="match status" value="1"/>
</dbReference>
<proteinExistence type="predicted"/>
<dbReference type="SUPFAM" id="SSF46955">
    <property type="entry name" value="Putative DNA-binding domain"/>
    <property type="match status" value="1"/>
</dbReference>
<evidence type="ECO:0000256" key="1">
    <source>
        <dbReference type="ARBA" id="ARBA00023125"/>
    </source>
</evidence>
<dbReference type="Proteomes" id="UP000297475">
    <property type="component" value="Unassembled WGS sequence"/>
</dbReference>
<dbReference type="RefSeq" id="WP_135483516.1">
    <property type="nucleotide sequence ID" value="NZ_SRMF01000004.1"/>
</dbReference>
<name>A0A4Z0WD31_9GAMM</name>
<organism evidence="3 4">
    <name type="scientific">Natronospirillum operosum</name>
    <dbReference type="NCBI Taxonomy" id="2759953"/>
    <lineage>
        <taxon>Bacteria</taxon>
        <taxon>Pseudomonadati</taxon>
        <taxon>Pseudomonadota</taxon>
        <taxon>Gammaproteobacteria</taxon>
        <taxon>Oceanospirillales</taxon>
        <taxon>Natronospirillaceae</taxon>
        <taxon>Natronospirillum</taxon>
    </lineage>
</organism>